<proteinExistence type="predicted"/>
<dbReference type="InterPro" id="IPR008313">
    <property type="entry name" value="GH125"/>
</dbReference>
<evidence type="ECO:0000313" key="3">
    <source>
        <dbReference type="Proteomes" id="UP001174936"/>
    </source>
</evidence>
<keyword evidence="3" id="KW-1185">Reference proteome</keyword>
<accession>A0AA39YR48</accession>
<protein>
    <recommendedName>
        <fullName evidence="4">Glycoside hydrolase family 125 protein</fullName>
    </recommendedName>
</protein>
<feature type="non-terminal residue" evidence="2">
    <location>
        <position position="547"/>
    </location>
</feature>
<dbReference type="SUPFAM" id="SSF48208">
    <property type="entry name" value="Six-hairpin glycosidases"/>
    <property type="match status" value="1"/>
</dbReference>
<dbReference type="Gene3D" id="1.50.10.10">
    <property type="match status" value="1"/>
</dbReference>
<feature type="compositionally biased region" description="Polar residues" evidence="1">
    <location>
        <begin position="1"/>
        <end position="11"/>
    </location>
</feature>
<evidence type="ECO:0008006" key="4">
    <source>
        <dbReference type="Google" id="ProtNLM"/>
    </source>
</evidence>
<dbReference type="AlphaFoldDB" id="A0AA39YR48"/>
<evidence type="ECO:0000313" key="2">
    <source>
        <dbReference type="EMBL" id="KAK0657122.1"/>
    </source>
</evidence>
<evidence type="ECO:0000256" key="1">
    <source>
        <dbReference type="SAM" id="MobiDB-lite"/>
    </source>
</evidence>
<dbReference type="Proteomes" id="UP001174936">
    <property type="component" value="Unassembled WGS sequence"/>
</dbReference>
<sequence>CLNFEALQQQAPGPRSKGRRKFPYVRPPPECRKFKLPAMEALIERMQSVIEDPDLFRLFENSYPNTLDTMVKWRGYANITDEETGEGTITDEELTYVITGDIDAMWLRDSASQIYSYVSLLEPSTDPDSLASLWRGLINSHSRYVVISPYCHSFQPPPESGIPPTVNGAYHNNHPNPSYNPKLVFDCKWELDSLASFLQISAAYYERTGDLAFFGKYSWVKAVQAAVDAAAAMRLGTYDKDGHVEPSAWTFTGYTNRGSETLTNDGLGNPVKENGMVRSGFRPSDDACIFQLLTPSNMMFAAYLEQASVIMEGLSAENLQAANLTGEMRQLAATVRHGVALDAVVSHRDFGEIFAYEVDGYGGANLMDDANVPSLLALPLWNYTHHVSKSASSKTEAELQAEEAEGKHDFARVYQNTRKFVLSMANPYYAKGPALSAVGGPHLGPGKGWPMAATVAALTAFEDLAGVPAGKERDEVVGEQLRMVLDSTAGTGVIHETVDAWSEFAWTRSWFGWANGLFGELILKIAQDEEARGVKKGDGLLGRLWQD</sequence>
<dbReference type="InterPro" id="IPR008928">
    <property type="entry name" value="6-hairpin_glycosidase_sf"/>
</dbReference>
<dbReference type="PANTHER" id="PTHR31047:SF2">
    <property type="entry name" value="DUF1237 DOMAIN-CONTAINING PROTEIN"/>
    <property type="match status" value="1"/>
</dbReference>
<name>A0AA39YR48_9PEZI</name>
<dbReference type="SMART" id="SM01149">
    <property type="entry name" value="DUF1237"/>
    <property type="match status" value="1"/>
</dbReference>
<dbReference type="EMBL" id="JAULSV010000001">
    <property type="protein sequence ID" value="KAK0657122.1"/>
    <property type="molecule type" value="Genomic_DNA"/>
</dbReference>
<organism evidence="2 3">
    <name type="scientific">Cercophora newfieldiana</name>
    <dbReference type="NCBI Taxonomy" id="92897"/>
    <lineage>
        <taxon>Eukaryota</taxon>
        <taxon>Fungi</taxon>
        <taxon>Dikarya</taxon>
        <taxon>Ascomycota</taxon>
        <taxon>Pezizomycotina</taxon>
        <taxon>Sordariomycetes</taxon>
        <taxon>Sordariomycetidae</taxon>
        <taxon>Sordariales</taxon>
        <taxon>Lasiosphaeriaceae</taxon>
        <taxon>Cercophora</taxon>
    </lineage>
</organism>
<dbReference type="GO" id="GO:0003824">
    <property type="term" value="F:catalytic activity"/>
    <property type="evidence" value="ECO:0007669"/>
    <property type="project" value="UniProtKB-ARBA"/>
</dbReference>
<dbReference type="GO" id="GO:0005975">
    <property type="term" value="P:carbohydrate metabolic process"/>
    <property type="evidence" value="ECO:0007669"/>
    <property type="project" value="InterPro"/>
</dbReference>
<feature type="non-terminal residue" evidence="2">
    <location>
        <position position="1"/>
    </location>
</feature>
<reference evidence="2" key="1">
    <citation type="submission" date="2023-06" db="EMBL/GenBank/DDBJ databases">
        <title>Genome-scale phylogeny and comparative genomics of the fungal order Sordariales.</title>
        <authorList>
            <consortium name="Lawrence Berkeley National Laboratory"/>
            <person name="Hensen N."/>
            <person name="Bonometti L."/>
            <person name="Westerberg I."/>
            <person name="Brannstrom I.O."/>
            <person name="Guillou S."/>
            <person name="Cros-Aarteil S."/>
            <person name="Calhoun S."/>
            <person name="Haridas S."/>
            <person name="Kuo A."/>
            <person name="Mondo S."/>
            <person name="Pangilinan J."/>
            <person name="Riley R."/>
            <person name="Labutti K."/>
            <person name="Andreopoulos B."/>
            <person name="Lipzen A."/>
            <person name="Chen C."/>
            <person name="Yanf M."/>
            <person name="Daum C."/>
            <person name="Ng V."/>
            <person name="Clum A."/>
            <person name="Steindorff A."/>
            <person name="Ohm R."/>
            <person name="Martin F."/>
            <person name="Silar P."/>
            <person name="Natvig D."/>
            <person name="Lalanne C."/>
            <person name="Gautier V."/>
            <person name="Ament-Velasquez S.L."/>
            <person name="Kruys A."/>
            <person name="Hutchinson M.I."/>
            <person name="Powell A.J."/>
            <person name="Barry K."/>
            <person name="Miller A.N."/>
            <person name="Grigoriev I.V."/>
            <person name="Debuchy R."/>
            <person name="Gladieux P."/>
            <person name="Thoren M.H."/>
            <person name="Johannesson H."/>
        </authorList>
    </citation>
    <scope>NUCLEOTIDE SEQUENCE</scope>
    <source>
        <strain evidence="2">SMH2532-1</strain>
    </source>
</reference>
<comment type="caution">
    <text evidence="2">The sequence shown here is derived from an EMBL/GenBank/DDBJ whole genome shotgun (WGS) entry which is preliminary data.</text>
</comment>
<feature type="region of interest" description="Disordered" evidence="1">
    <location>
        <begin position="1"/>
        <end position="22"/>
    </location>
</feature>
<dbReference type="PIRSF" id="PIRSF028846">
    <property type="entry name" value="UCP028846"/>
    <property type="match status" value="1"/>
</dbReference>
<dbReference type="PANTHER" id="PTHR31047">
    <property type="entry name" value="MEIOTICALLY UP-REGULATED GENE 157 PROTEIN"/>
    <property type="match status" value="1"/>
</dbReference>
<dbReference type="InterPro" id="IPR012341">
    <property type="entry name" value="6hp_glycosidase-like_sf"/>
</dbReference>
<dbReference type="Pfam" id="PF06824">
    <property type="entry name" value="Glyco_hydro_125"/>
    <property type="match status" value="1"/>
</dbReference>
<gene>
    <name evidence="2" type="ORF">B0T16DRAFT_298370</name>
</gene>